<protein>
    <submittedName>
        <fullName evidence="1">Uncharacterized protein</fullName>
    </submittedName>
</protein>
<dbReference type="EMBL" id="CP032869">
    <property type="protein sequence ID" value="AYL96424.1"/>
    <property type="molecule type" value="Genomic_DNA"/>
</dbReference>
<dbReference type="KEGG" id="muh:HYN43_014445"/>
<sequence length="284" mass="31443">MSHVLKSGLSVFTTDNSIIKVKDTITLVKQPISIGLNNAIAIEFNLSSQRYYIASFSSIKVYDSDFTLIDTINSISGIVSMQLDILNNRLIVTERNTPSFQSINLSTHAITTIFSITGVTEIVRFGYFDSTSNRFYVGTNQVYTFSTTGSLIGIISDSRLQNSNVTNIIKNPYTGLLMISINNKILVADPASLLVQSISINGTGVETPTFIRFDPINSNSYWLCNTAYSYITEMSVATNTAKRIIALGNSTPFGIWVENTLGIYSLIIADAAWNQFYRLKERLV</sequence>
<dbReference type="Gene3D" id="2.120.10.30">
    <property type="entry name" value="TolB, C-terminal domain"/>
    <property type="match status" value="1"/>
</dbReference>
<dbReference type="AlphaFoldDB" id="A0A494VNZ1"/>
<dbReference type="InterPro" id="IPR011042">
    <property type="entry name" value="6-blade_b-propeller_TolB-like"/>
</dbReference>
<evidence type="ECO:0000313" key="2">
    <source>
        <dbReference type="Proteomes" id="UP000270046"/>
    </source>
</evidence>
<proteinExistence type="predicted"/>
<name>A0A494VNZ1_9SPHI</name>
<reference evidence="1 2" key="1">
    <citation type="submission" date="2018-10" db="EMBL/GenBank/DDBJ databases">
        <title>Genome sequencing of Mucilaginibacter sp. HYN0043.</title>
        <authorList>
            <person name="Kim M."/>
            <person name="Yi H."/>
        </authorList>
    </citation>
    <scope>NUCLEOTIDE SEQUENCE [LARGE SCALE GENOMIC DNA]</scope>
    <source>
        <strain evidence="1 2">HYN0043</strain>
    </source>
</reference>
<dbReference type="SUPFAM" id="SSF101898">
    <property type="entry name" value="NHL repeat"/>
    <property type="match status" value="1"/>
</dbReference>
<gene>
    <name evidence="1" type="ORF">HYN43_014445</name>
</gene>
<dbReference type="RefSeq" id="WP_119410022.1">
    <property type="nucleotide sequence ID" value="NZ_CP032869.1"/>
</dbReference>
<dbReference type="Proteomes" id="UP000270046">
    <property type="component" value="Chromosome"/>
</dbReference>
<accession>A0A494VNZ1</accession>
<evidence type="ECO:0000313" key="1">
    <source>
        <dbReference type="EMBL" id="AYL96424.1"/>
    </source>
</evidence>
<organism evidence="1 2">
    <name type="scientific">Mucilaginibacter celer</name>
    <dbReference type="NCBI Taxonomy" id="2305508"/>
    <lineage>
        <taxon>Bacteria</taxon>
        <taxon>Pseudomonadati</taxon>
        <taxon>Bacteroidota</taxon>
        <taxon>Sphingobacteriia</taxon>
        <taxon>Sphingobacteriales</taxon>
        <taxon>Sphingobacteriaceae</taxon>
        <taxon>Mucilaginibacter</taxon>
    </lineage>
</organism>
<keyword evidence="2" id="KW-1185">Reference proteome</keyword>